<dbReference type="OrthoDB" id="5242431at2"/>
<keyword evidence="3" id="KW-1133">Transmembrane helix</keyword>
<evidence type="ECO:0000259" key="4">
    <source>
        <dbReference type="Pfam" id="PF13490"/>
    </source>
</evidence>
<protein>
    <submittedName>
        <fullName evidence="5">Zf-HC2 domain-containing protein</fullName>
    </submittedName>
</protein>
<dbReference type="Proteomes" id="UP000466523">
    <property type="component" value="Unassembled WGS sequence"/>
</dbReference>
<evidence type="ECO:0000256" key="3">
    <source>
        <dbReference type="SAM" id="Phobius"/>
    </source>
</evidence>
<dbReference type="Pfam" id="PF13490">
    <property type="entry name" value="zf-HC2"/>
    <property type="match status" value="1"/>
</dbReference>
<evidence type="ECO:0000313" key="6">
    <source>
        <dbReference type="Proteomes" id="UP000466523"/>
    </source>
</evidence>
<comment type="caution">
    <text evidence="5">The sequence shown here is derived from an EMBL/GenBank/DDBJ whole genome shotgun (WGS) entry which is preliminary data.</text>
</comment>
<dbReference type="InterPro" id="IPR041916">
    <property type="entry name" value="Anti_sigma_zinc_sf"/>
</dbReference>
<organism evidence="5 6">
    <name type="scientific">Mycolicibacter kumamotonensis</name>
    <dbReference type="NCBI Taxonomy" id="354243"/>
    <lineage>
        <taxon>Bacteria</taxon>
        <taxon>Bacillati</taxon>
        <taxon>Actinomycetota</taxon>
        <taxon>Actinomycetes</taxon>
        <taxon>Mycobacteriales</taxon>
        <taxon>Mycobacteriaceae</taxon>
        <taxon>Mycolicibacter</taxon>
    </lineage>
</organism>
<keyword evidence="3" id="KW-0812">Transmembrane</keyword>
<dbReference type="InterPro" id="IPR027383">
    <property type="entry name" value="Znf_put"/>
</dbReference>
<keyword evidence="3" id="KW-0472">Membrane</keyword>
<evidence type="ECO:0000256" key="1">
    <source>
        <dbReference type="ARBA" id="ARBA00023015"/>
    </source>
</evidence>
<gene>
    <name evidence="5" type="ORF">GWR20_19860</name>
</gene>
<proteinExistence type="predicted"/>
<sequence>MTQKWGHATPEGRGGPGDAPDIGHAYAMWDAAYVLGSLSATDQEEFEGHLSECPWCQGAVADLEGVPALLSHLDLEDVALLDADRDENPLPALSAPRRHYRPRLSWVSSAAAAAVLATGVFVGVATQSPPPAKVAAMPMAQVNTALLASTVSLSDQDWGTLIELRCVCLADSSAPHDLLAMVVVGRDGSRNRLASWVANPGHTATPTGSTSMSADQIASVQVVSADSGEVLLQRTL</sequence>
<keyword evidence="1" id="KW-0805">Transcription regulation</keyword>
<accession>A0A7K3LG89</accession>
<evidence type="ECO:0000313" key="5">
    <source>
        <dbReference type="EMBL" id="NDJ91371.1"/>
    </source>
</evidence>
<dbReference type="AlphaFoldDB" id="A0A7K3LG89"/>
<name>A0A7K3LG89_9MYCO</name>
<keyword evidence="2" id="KW-0804">Transcription</keyword>
<dbReference type="EMBL" id="JAACYR010000090">
    <property type="protein sequence ID" value="NDJ91371.1"/>
    <property type="molecule type" value="Genomic_DNA"/>
</dbReference>
<dbReference type="Gene3D" id="1.10.10.1320">
    <property type="entry name" value="Anti-sigma factor, zinc-finger domain"/>
    <property type="match status" value="1"/>
</dbReference>
<evidence type="ECO:0000256" key="2">
    <source>
        <dbReference type="ARBA" id="ARBA00023163"/>
    </source>
</evidence>
<feature type="transmembrane region" description="Helical" evidence="3">
    <location>
        <begin position="104"/>
        <end position="125"/>
    </location>
</feature>
<feature type="domain" description="Putative zinc-finger" evidence="4">
    <location>
        <begin position="32"/>
        <end position="57"/>
    </location>
</feature>
<reference evidence="5 6" key="1">
    <citation type="submission" date="2020-01" db="EMBL/GenBank/DDBJ databases">
        <authorList>
            <person name="Sanchez-Estrada R."/>
            <person name="Gonzalez-Y-Merchand J.A."/>
            <person name="Rivera-Gutierrez S."/>
        </authorList>
    </citation>
    <scope>NUCLEOTIDE SEQUENCE [LARGE SCALE GENOMIC DNA]</scope>
    <source>
        <strain evidence="5 6">CST 7247</strain>
    </source>
</reference>